<protein>
    <recommendedName>
        <fullName evidence="6">Transmembrane protein</fullName>
    </recommendedName>
</protein>
<evidence type="ECO:0000256" key="2">
    <source>
        <dbReference type="SAM" id="Phobius"/>
    </source>
</evidence>
<dbReference type="InParanoid" id="A0A0G4FL04"/>
<feature type="compositionally biased region" description="Low complexity" evidence="1">
    <location>
        <begin position="639"/>
        <end position="648"/>
    </location>
</feature>
<evidence type="ECO:0000256" key="1">
    <source>
        <dbReference type="SAM" id="MobiDB-lite"/>
    </source>
</evidence>
<dbReference type="VEuPathDB" id="CryptoDB:Vbra_21389"/>
<keyword evidence="2" id="KW-0472">Membrane</keyword>
<sequence>MIEVFIISVCVAFLLSESAAFHFQPPAASSPSRPLPLRRRSRFEHLAATPEDTPQSSGSSDSWEESWRETLERRKALEEHERQREVELRRVQNRQVVEEPYFGKHRSEEKPPGLGVHNWDREWQTFQKKKKTKLVIDVPFIPERWKRRWEKQKEKEGDSEALHNFIIALQDKKENSFQQFMGAIGNHGLENVVYWLLAHPRCRTVFLKRALKDLANFYEKEGSTVHHGSEPEYIIRLRWQIDAHLSRAMRGSLAHFDEILSHLARTDLSQRQGKLLLDTADEAERILQDVPDHIFNYTQLVEHAEKKKVQRDRELRFHHVSRRRQPSQQPDPYLRTKVATPTHVGQAPEKLSVPHVMPSLVSKRPLPPLELDAMVYLDQRGGERGRGEGAAAASVIPDGLDGVSLADLGRGDGDATASEALKKLDRVLRVLYTYEKTLSMGLKKLMERSENLSEADLRGDLTFSHAPLESATTNQLLFRYIWTAVQCAILLVISRLSTLTALNRLGDDPLVRYPTPAAPIIGHARPLAPTLARRLASTSAAGEGDGEPPLLRVHPAVWELVLMQSVQWVKELVARDRGSFWRHSDEPLLRDSVRFVESLATELCDPVLHTIWAPEEQRPEEPMAIDMPANEVLPTLTQQLTQRPQQSRRAQRADTQVPVGRSTSRDAPLPSPPSDPPIAPPPSSVHPVDVRVGAVEALIQMNGLHQPVWSRWQGGGGGARTETTVERIVADGLTEREVLTPKVVDGWPASIPFELERLAGVQPIDPFDKFLKLDLSDENDVDPKPPPPTPTTNTTTTNSSTDPLDPAVAIYHEPPVGVLRKVMGPLASFPPRDPRRRLFEAILSALLMTDHEKERLVDKTDGKEGTEEFPKELKELANALTAVLNVTEKGVQRELDEAIGEQIDWDSGKDDGDLLEKDPDTHTDKEDGRARELTLPTARELAELELAKTLFCTLDPEVAAASFKLVNWFPVGDVALSGSVRNLIDKRAHAIKVILNRHPVLRWAPMLLSILGTFVAFRVIVWASMAVFWAGSGIWQMGAGVGSSIMAAGMGILQAGMNVLQLVLPYLPQLPQLLVP</sequence>
<keyword evidence="2" id="KW-0812">Transmembrane</keyword>
<feature type="compositionally biased region" description="Low complexity" evidence="1">
    <location>
        <begin position="791"/>
        <end position="805"/>
    </location>
</feature>
<feature type="region of interest" description="Disordered" evidence="1">
    <location>
        <begin position="46"/>
        <end position="65"/>
    </location>
</feature>
<dbReference type="AlphaFoldDB" id="A0A0G4FL04"/>
<feature type="transmembrane region" description="Helical" evidence="2">
    <location>
        <begin position="1034"/>
        <end position="1053"/>
    </location>
</feature>
<proteinExistence type="predicted"/>
<dbReference type="Proteomes" id="UP000041254">
    <property type="component" value="Unassembled WGS sequence"/>
</dbReference>
<name>A0A0G4FL04_VITBC</name>
<keyword evidence="3" id="KW-0732">Signal</keyword>
<feature type="signal peptide" evidence="3">
    <location>
        <begin position="1"/>
        <end position="20"/>
    </location>
</feature>
<feature type="region of interest" description="Disordered" evidence="1">
    <location>
        <begin position="776"/>
        <end position="805"/>
    </location>
</feature>
<gene>
    <name evidence="4" type="ORF">Vbra_21389</name>
</gene>
<evidence type="ECO:0000313" key="5">
    <source>
        <dbReference type="Proteomes" id="UP000041254"/>
    </source>
</evidence>
<keyword evidence="5" id="KW-1185">Reference proteome</keyword>
<feature type="chain" id="PRO_5005188758" description="Transmembrane protein" evidence="3">
    <location>
        <begin position="21"/>
        <end position="1076"/>
    </location>
</feature>
<evidence type="ECO:0000313" key="4">
    <source>
        <dbReference type="EMBL" id="CEM14576.1"/>
    </source>
</evidence>
<dbReference type="EMBL" id="CDMY01000456">
    <property type="protein sequence ID" value="CEM14576.1"/>
    <property type="molecule type" value="Genomic_DNA"/>
</dbReference>
<organism evidence="4 5">
    <name type="scientific">Vitrella brassicaformis (strain CCMP3155)</name>
    <dbReference type="NCBI Taxonomy" id="1169540"/>
    <lineage>
        <taxon>Eukaryota</taxon>
        <taxon>Sar</taxon>
        <taxon>Alveolata</taxon>
        <taxon>Colpodellida</taxon>
        <taxon>Vitrellaceae</taxon>
        <taxon>Vitrella</taxon>
    </lineage>
</organism>
<keyword evidence="2" id="KW-1133">Transmembrane helix</keyword>
<feature type="compositionally biased region" description="Pro residues" evidence="1">
    <location>
        <begin position="669"/>
        <end position="684"/>
    </location>
</feature>
<reference evidence="4 5" key="1">
    <citation type="submission" date="2014-11" db="EMBL/GenBank/DDBJ databases">
        <authorList>
            <person name="Zhu J."/>
            <person name="Qi W."/>
            <person name="Song R."/>
        </authorList>
    </citation>
    <scope>NUCLEOTIDE SEQUENCE [LARGE SCALE GENOMIC DNA]</scope>
</reference>
<feature type="compositionally biased region" description="Basic and acidic residues" evidence="1">
    <location>
        <begin position="906"/>
        <end position="931"/>
    </location>
</feature>
<accession>A0A0G4FL04</accession>
<feature type="region of interest" description="Disordered" evidence="1">
    <location>
        <begin position="902"/>
        <end position="931"/>
    </location>
</feature>
<feature type="transmembrane region" description="Helical" evidence="2">
    <location>
        <begin position="1006"/>
        <end position="1028"/>
    </location>
</feature>
<evidence type="ECO:0008006" key="6">
    <source>
        <dbReference type="Google" id="ProtNLM"/>
    </source>
</evidence>
<evidence type="ECO:0000256" key="3">
    <source>
        <dbReference type="SAM" id="SignalP"/>
    </source>
</evidence>
<feature type="region of interest" description="Disordered" evidence="1">
    <location>
        <begin position="639"/>
        <end position="686"/>
    </location>
</feature>